<keyword evidence="3" id="KW-0809">Transit peptide</keyword>
<feature type="signal peptide" evidence="5">
    <location>
        <begin position="1"/>
        <end position="23"/>
    </location>
</feature>
<keyword evidence="4" id="KW-0496">Mitochondrion</keyword>
<feature type="domain" description="Prokaryotic-type class I peptide chain release factors" evidence="6">
    <location>
        <begin position="82"/>
        <end position="195"/>
    </location>
</feature>
<dbReference type="GO" id="GO:0005739">
    <property type="term" value="C:mitochondrion"/>
    <property type="evidence" value="ECO:0007669"/>
    <property type="project" value="UniProtKB-SubCell"/>
</dbReference>
<dbReference type="PANTHER" id="PTHR46203">
    <property type="entry name" value="PROBABLE PEPTIDE CHAIN RELEASE FACTOR C12ORF65"/>
    <property type="match status" value="1"/>
</dbReference>
<evidence type="ECO:0000313" key="7">
    <source>
        <dbReference type="EMBL" id="SCA48392.1"/>
    </source>
</evidence>
<dbReference type="AlphaFoldDB" id="A0A1D3KX67"/>
<organism evidence="7 8">
    <name type="scientific">Plasmodium ovale</name>
    <name type="common">malaria parasite P. ovale</name>
    <dbReference type="NCBI Taxonomy" id="36330"/>
    <lineage>
        <taxon>Eukaryota</taxon>
        <taxon>Sar</taxon>
        <taxon>Alveolata</taxon>
        <taxon>Apicomplexa</taxon>
        <taxon>Aconoidasida</taxon>
        <taxon>Haemosporida</taxon>
        <taxon>Plasmodiidae</taxon>
        <taxon>Plasmodium</taxon>
        <taxon>Plasmodium (Plasmodium)</taxon>
    </lineage>
</organism>
<name>A0A1D3KX67_PLAOA</name>
<sequence>MFFYFKFLFLYINIFLHLNAIKCFVSICKLQNSRNLTRFTEFPRAAFPSAKSGTTKGNLHVPYLKSSSKNSLVTINKKLEDIGIFPKNIEETFVKGTGKGGQKVNKTNNCVMIKYCNDTGDKLVVKCHKYRCLQKNRIYARELLYSKITSVSAKIEEQISYQLHKEKSKRLRLTEKEKQESINYKKRRSEIKKSRQKCIRYEDDIM</sequence>
<dbReference type="OrthoDB" id="277888at2759"/>
<keyword evidence="5" id="KW-0732">Signal</keyword>
<dbReference type="EMBL" id="LT594584">
    <property type="protein sequence ID" value="SCA48392.1"/>
    <property type="molecule type" value="Genomic_DNA"/>
</dbReference>
<dbReference type="SUPFAM" id="SSF75620">
    <property type="entry name" value="Release factor"/>
    <property type="match status" value="1"/>
</dbReference>
<dbReference type="VEuPathDB" id="PlasmoDB:PocGH01_03017100"/>
<keyword evidence="8" id="KW-1185">Reference proteome</keyword>
<comment type="similarity">
    <text evidence="2">Belongs to the prokaryotic/mitochondrial release factor family.</text>
</comment>
<feature type="chain" id="PRO_5008917164" evidence="5">
    <location>
        <begin position="24"/>
        <end position="206"/>
    </location>
</feature>
<dbReference type="InterPro" id="IPR000352">
    <property type="entry name" value="Pep_chain_release_fac_I"/>
</dbReference>
<dbReference type="PANTHER" id="PTHR46203:SF1">
    <property type="entry name" value="MITOCHONDRIAL TRANSLATION RELEASE FACTOR IN RESCUE"/>
    <property type="match status" value="1"/>
</dbReference>
<gene>
    <name evidence="7" type="primary">PocGH01_03017100</name>
    <name evidence="7" type="ORF">POCGH01_03017100</name>
</gene>
<evidence type="ECO:0000256" key="1">
    <source>
        <dbReference type="ARBA" id="ARBA00004173"/>
    </source>
</evidence>
<protein>
    <submittedName>
        <fullName evidence="7">Peptide chain release factor 2, putative</fullName>
    </submittedName>
</protein>
<accession>A0A1D3KX67</accession>
<dbReference type="Pfam" id="PF00472">
    <property type="entry name" value="RF-1"/>
    <property type="match status" value="1"/>
</dbReference>
<reference evidence="7 8" key="1">
    <citation type="submission" date="2016-06" db="EMBL/GenBank/DDBJ databases">
        <authorList>
            <consortium name="Pathogen Informatics"/>
        </authorList>
    </citation>
    <scope>NUCLEOTIDE SEQUENCE [LARGE SCALE GENOMIC DNA]</scope>
    <source>
        <strain evidence="7">PocGH01</strain>
    </source>
</reference>
<evidence type="ECO:0000256" key="3">
    <source>
        <dbReference type="ARBA" id="ARBA00022946"/>
    </source>
</evidence>
<proteinExistence type="inferred from homology"/>
<dbReference type="InterPro" id="IPR052405">
    <property type="entry name" value="Mito_Transl_Release_Factor"/>
</dbReference>
<evidence type="ECO:0000256" key="2">
    <source>
        <dbReference type="ARBA" id="ARBA00010835"/>
    </source>
</evidence>
<evidence type="ECO:0000259" key="6">
    <source>
        <dbReference type="Pfam" id="PF00472"/>
    </source>
</evidence>
<dbReference type="Gene3D" id="3.30.160.20">
    <property type="match status" value="1"/>
</dbReference>
<evidence type="ECO:0000313" key="8">
    <source>
        <dbReference type="Proteomes" id="UP000242942"/>
    </source>
</evidence>
<evidence type="ECO:0000256" key="5">
    <source>
        <dbReference type="SAM" id="SignalP"/>
    </source>
</evidence>
<dbReference type="GO" id="GO:0003747">
    <property type="term" value="F:translation release factor activity"/>
    <property type="evidence" value="ECO:0007669"/>
    <property type="project" value="InterPro"/>
</dbReference>
<dbReference type="VEuPathDB" id="PlasmoDB:POWCR01_030012600"/>
<dbReference type="InterPro" id="IPR045853">
    <property type="entry name" value="Pep_chain_release_fac_I_sf"/>
</dbReference>
<evidence type="ECO:0000256" key="4">
    <source>
        <dbReference type="ARBA" id="ARBA00023128"/>
    </source>
</evidence>
<comment type="subcellular location">
    <subcellularLocation>
        <location evidence="1">Mitochondrion</location>
    </subcellularLocation>
</comment>
<dbReference type="Proteomes" id="UP000242942">
    <property type="component" value="Chromosome 3"/>
</dbReference>